<reference evidence="1" key="2">
    <citation type="journal article" date="2020" name="Nat. Commun.">
        <title>Large-scale genome sequencing of mycorrhizal fungi provides insights into the early evolution of symbiotic traits.</title>
        <authorList>
            <person name="Miyauchi S."/>
            <person name="Kiss E."/>
            <person name="Kuo A."/>
            <person name="Drula E."/>
            <person name="Kohler A."/>
            <person name="Sanchez-Garcia M."/>
            <person name="Morin E."/>
            <person name="Andreopoulos B."/>
            <person name="Barry K.W."/>
            <person name="Bonito G."/>
            <person name="Buee M."/>
            <person name="Carver A."/>
            <person name="Chen C."/>
            <person name="Cichocki N."/>
            <person name="Clum A."/>
            <person name="Culley D."/>
            <person name="Crous P.W."/>
            <person name="Fauchery L."/>
            <person name="Girlanda M."/>
            <person name="Hayes R.D."/>
            <person name="Keri Z."/>
            <person name="LaButti K."/>
            <person name="Lipzen A."/>
            <person name="Lombard V."/>
            <person name="Magnuson J."/>
            <person name="Maillard F."/>
            <person name="Murat C."/>
            <person name="Nolan M."/>
            <person name="Ohm R.A."/>
            <person name="Pangilinan J."/>
            <person name="Pereira M.F."/>
            <person name="Perotto S."/>
            <person name="Peter M."/>
            <person name="Pfister S."/>
            <person name="Riley R."/>
            <person name="Sitrit Y."/>
            <person name="Stielow J.B."/>
            <person name="Szollosi G."/>
            <person name="Zifcakova L."/>
            <person name="Stursova M."/>
            <person name="Spatafora J.W."/>
            <person name="Tedersoo L."/>
            <person name="Vaario L.M."/>
            <person name="Yamada A."/>
            <person name="Yan M."/>
            <person name="Wang P."/>
            <person name="Xu J."/>
            <person name="Bruns T."/>
            <person name="Baldrian P."/>
            <person name="Vilgalys R."/>
            <person name="Dunand C."/>
            <person name="Henrissat B."/>
            <person name="Grigoriev I.V."/>
            <person name="Hibbett D."/>
            <person name="Nagy L.G."/>
            <person name="Martin F.M."/>
        </authorList>
    </citation>
    <scope>NUCLEOTIDE SEQUENCE</scope>
    <source>
        <strain evidence="1">BED1</strain>
    </source>
</reference>
<dbReference type="Proteomes" id="UP001194468">
    <property type="component" value="Unassembled WGS sequence"/>
</dbReference>
<reference evidence="1" key="1">
    <citation type="submission" date="2019-10" db="EMBL/GenBank/DDBJ databases">
        <authorList>
            <consortium name="DOE Joint Genome Institute"/>
            <person name="Kuo A."/>
            <person name="Miyauchi S."/>
            <person name="Kiss E."/>
            <person name="Drula E."/>
            <person name="Kohler A."/>
            <person name="Sanchez-Garcia M."/>
            <person name="Andreopoulos B."/>
            <person name="Barry K.W."/>
            <person name="Bonito G."/>
            <person name="Buee M."/>
            <person name="Carver A."/>
            <person name="Chen C."/>
            <person name="Cichocki N."/>
            <person name="Clum A."/>
            <person name="Culley D."/>
            <person name="Crous P.W."/>
            <person name="Fauchery L."/>
            <person name="Girlanda M."/>
            <person name="Hayes R."/>
            <person name="Keri Z."/>
            <person name="LaButti K."/>
            <person name="Lipzen A."/>
            <person name="Lombard V."/>
            <person name="Magnuson J."/>
            <person name="Maillard F."/>
            <person name="Morin E."/>
            <person name="Murat C."/>
            <person name="Nolan M."/>
            <person name="Ohm R."/>
            <person name="Pangilinan J."/>
            <person name="Pereira M."/>
            <person name="Perotto S."/>
            <person name="Peter M."/>
            <person name="Riley R."/>
            <person name="Sitrit Y."/>
            <person name="Stielow B."/>
            <person name="Szollosi G."/>
            <person name="Zifcakova L."/>
            <person name="Stursova M."/>
            <person name="Spatafora J.W."/>
            <person name="Tedersoo L."/>
            <person name="Vaario L.-M."/>
            <person name="Yamada A."/>
            <person name="Yan M."/>
            <person name="Wang P."/>
            <person name="Xu J."/>
            <person name="Bruns T."/>
            <person name="Baldrian P."/>
            <person name="Vilgalys R."/>
            <person name="Henrissat B."/>
            <person name="Grigoriev I.V."/>
            <person name="Hibbett D."/>
            <person name="Nagy L.G."/>
            <person name="Martin F.M."/>
        </authorList>
    </citation>
    <scope>NUCLEOTIDE SEQUENCE</scope>
    <source>
        <strain evidence="1">BED1</strain>
    </source>
</reference>
<dbReference type="AlphaFoldDB" id="A0AAD4C5Z0"/>
<accession>A0AAD4C5Z0</accession>
<evidence type="ECO:0000313" key="1">
    <source>
        <dbReference type="EMBL" id="KAF8449433.1"/>
    </source>
</evidence>
<name>A0AAD4C5Z0_BOLED</name>
<organism evidence="1 2">
    <name type="scientific">Boletus edulis BED1</name>
    <dbReference type="NCBI Taxonomy" id="1328754"/>
    <lineage>
        <taxon>Eukaryota</taxon>
        <taxon>Fungi</taxon>
        <taxon>Dikarya</taxon>
        <taxon>Basidiomycota</taxon>
        <taxon>Agaricomycotina</taxon>
        <taxon>Agaricomycetes</taxon>
        <taxon>Agaricomycetidae</taxon>
        <taxon>Boletales</taxon>
        <taxon>Boletineae</taxon>
        <taxon>Boletaceae</taxon>
        <taxon>Boletoideae</taxon>
        <taxon>Boletus</taxon>
    </lineage>
</organism>
<keyword evidence="2" id="KW-1185">Reference proteome</keyword>
<protein>
    <submittedName>
        <fullName evidence="1">Uncharacterized protein</fullName>
    </submittedName>
</protein>
<sequence>MDKAKKTLDIHVLPALPPSSCGLILASFLHPECNNYQLVGSTFVALVHKKVDSRAVVHAAAGSLVGMGYRLPPARAPH</sequence>
<gene>
    <name evidence="1" type="ORF">L210DRAFT_3524819</name>
</gene>
<dbReference type="EMBL" id="WHUW01000003">
    <property type="protein sequence ID" value="KAF8449433.1"/>
    <property type="molecule type" value="Genomic_DNA"/>
</dbReference>
<comment type="caution">
    <text evidence="1">The sequence shown here is derived from an EMBL/GenBank/DDBJ whole genome shotgun (WGS) entry which is preliminary data.</text>
</comment>
<proteinExistence type="predicted"/>
<evidence type="ECO:0000313" key="2">
    <source>
        <dbReference type="Proteomes" id="UP001194468"/>
    </source>
</evidence>